<dbReference type="HOGENOM" id="CLU_039076_1_1_1"/>
<reference evidence="2 3" key="1">
    <citation type="submission" date="2015-01" db="EMBL/GenBank/DDBJ databases">
        <title>The Genome Sequence of Rhinocladiella mackenzie CBS 650.93.</title>
        <authorList>
            <consortium name="The Broad Institute Genomics Platform"/>
            <person name="Cuomo C."/>
            <person name="de Hoog S."/>
            <person name="Gorbushina A."/>
            <person name="Stielow B."/>
            <person name="Teixiera M."/>
            <person name="Abouelleil A."/>
            <person name="Chapman S.B."/>
            <person name="Priest M."/>
            <person name="Young S.K."/>
            <person name="Wortman J."/>
            <person name="Nusbaum C."/>
            <person name="Birren B."/>
        </authorList>
    </citation>
    <scope>NUCLEOTIDE SEQUENCE [LARGE SCALE GENOMIC DNA]</scope>
    <source>
        <strain evidence="2 3">CBS 650.93</strain>
    </source>
</reference>
<accession>A0A0D2J3U7</accession>
<dbReference type="Pfam" id="PF09995">
    <property type="entry name" value="MPAB_Lcp_cat"/>
    <property type="match status" value="1"/>
</dbReference>
<dbReference type="PANTHER" id="PTHR36124:SF1">
    <property type="entry name" value="ER-BOUND OXYGENASE MPAB_MPAB'_RUBBER OXYGENASE CATALYTIC DOMAIN-CONTAINING PROTEIN"/>
    <property type="match status" value="1"/>
</dbReference>
<evidence type="ECO:0000313" key="2">
    <source>
        <dbReference type="EMBL" id="KIX10391.1"/>
    </source>
</evidence>
<dbReference type="VEuPathDB" id="FungiDB:Z518_01473"/>
<protein>
    <recommendedName>
        <fullName evidence="1">ER-bound oxygenase mpaB/mpaB'/Rubber oxygenase catalytic domain-containing protein</fullName>
    </recommendedName>
</protein>
<dbReference type="STRING" id="1442369.A0A0D2J3U7"/>
<dbReference type="Proteomes" id="UP000053617">
    <property type="component" value="Unassembled WGS sequence"/>
</dbReference>
<feature type="domain" description="ER-bound oxygenase mpaB/mpaB'/Rubber oxygenase catalytic" evidence="1">
    <location>
        <begin position="70"/>
        <end position="200"/>
    </location>
</feature>
<dbReference type="AlphaFoldDB" id="A0A0D2J3U7"/>
<organism evidence="2 3">
    <name type="scientific">Rhinocladiella mackenziei CBS 650.93</name>
    <dbReference type="NCBI Taxonomy" id="1442369"/>
    <lineage>
        <taxon>Eukaryota</taxon>
        <taxon>Fungi</taxon>
        <taxon>Dikarya</taxon>
        <taxon>Ascomycota</taxon>
        <taxon>Pezizomycotina</taxon>
        <taxon>Eurotiomycetes</taxon>
        <taxon>Chaetothyriomycetidae</taxon>
        <taxon>Chaetothyriales</taxon>
        <taxon>Herpotrichiellaceae</taxon>
        <taxon>Rhinocladiella</taxon>
    </lineage>
</organism>
<dbReference type="GO" id="GO:0016491">
    <property type="term" value="F:oxidoreductase activity"/>
    <property type="evidence" value="ECO:0007669"/>
    <property type="project" value="InterPro"/>
</dbReference>
<dbReference type="InterPro" id="IPR046366">
    <property type="entry name" value="MPAB"/>
</dbReference>
<dbReference type="InterPro" id="IPR018713">
    <property type="entry name" value="MPAB/Lcp_cat_dom"/>
</dbReference>
<dbReference type="PANTHER" id="PTHR36124">
    <property type="match status" value="1"/>
</dbReference>
<dbReference type="GeneID" id="25289544"/>
<dbReference type="EMBL" id="KN847475">
    <property type="protein sequence ID" value="KIX10391.1"/>
    <property type="molecule type" value="Genomic_DNA"/>
</dbReference>
<proteinExistence type="predicted"/>
<dbReference type="RefSeq" id="XP_013277527.1">
    <property type="nucleotide sequence ID" value="XM_013422073.1"/>
</dbReference>
<dbReference type="OrthoDB" id="545169at2759"/>
<evidence type="ECO:0000259" key="1">
    <source>
        <dbReference type="Pfam" id="PF09995"/>
    </source>
</evidence>
<sequence>MWGFGTQWALVKSYGIPGGTKLLVQTRQLTDEATVGKQAEDTGVFMGEILVSGIDSDRGMQALAKMNWLHRRYGTKITNGDMIHTLALFVLEPQRWIDAYEWRRLTQLEKDAAFAYWREIGNRMGMKDIPDTLEDLKVWTAAYEKWHMYYSHDNRLCAETTINLFLRDTPRPLRGVMRKVFVAFVEPHVRETLGVENPPTWAEYLILGIFKSRAFPIRHFYLPRYQCPFDVERSANGRLHRKKYLFEPWRSTL</sequence>
<evidence type="ECO:0000313" key="3">
    <source>
        <dbReference type="Proteomes" id="UP000053617"/>
    </source>
</evidence>
<name>A0A0D2J3U7_9EURO</name>
<keyword evidence="3" id="KW-1185">Reference proteome</keyword>
<gene>
    <name evidence="2" type="ORF">Z518_01473</name>
</gene>